<dbReference type="Proteomes" id="UP000483094">
    <property type="component" value="Unassembled WGS sequence"/>
</dbReference>
<feature type="region of interest" description="Disordered" evidence="1">
    <location>
        <begin position="1"/>
        <end position="187"/>
    </location>
</feature>
<feature type="compositionally biased region" description="Basic and acidic residues" evidence="1">
    <location>
        <begin position="152"/>
        <end position="174"/>
    </location>
</feature>
<name>A0A6G2DB03_STREE</name>
<evidence type="ECO:0000256" key="1">
    <source>
        <dbReference type="SAM" id="MobiDB-lite"/>
    </source>
</evidence>
<dbReference type="PANTHER" id="PTHR24637">
    <property type="entry name" value="COLLAGEN"/>
    <property type="match status" value="1"/>
</dbReference>
<feature type="compositionally biased region" description="Basic and acidic residues" evidence="1">
    <location>
        <begin position="65"/>
        <end position="92"/>
    </location>
</feature>
<evidence type="ECO:0000313" key="2">
    <source>
        <dbReference type="EMBL" id="MTV73709.1"/>
    </source>
</evidence>
<feature type="non-terminal residue" evidence="2">
    <location>
        <position position="1"/>
    </location>
</feature>
<sequence length="319" mass="33308">TVTVHNPGSPDVTTTIRDGATGQAGRDGKDVLNGKVNPQPNQGKNGDKYINTETGDVYVKNNGNWDKEGNIKGPKGDKGADGAKGEKGDQGERGLTGAQGAKGADGAVGRDGRDGKDVLNGKANPEAHQGKDGDKYVNTETGDVFVKNNGNWDKEGNIKGPKGDKGERGEDGKTPEVTVTPGKDGHSTDITFTVPGKDPVTVNVKDGENGLNGKTPKVDLLRVQGKNGNPSHTIVTFYTDENNDGKYTPGTDELLGSEMIKDGAKGADGRDGKSLLTVKDGKETKVYQEDPANPGQPLNPEKPLAVIRDGVDGKSPTVT</sequence>
<feature type="compositionally biased region" description="Basic and acidic residues" evidence="1">
    <location>
        <begin position="108"/>
        <end position="119"/>
    </location>
</feature>
<dbReference type="AlphaFoldDB" id="A0A6G2DB03"/>
<feature type="region of interest" description="Disordered" evidence="1">
    <location>
        <begin position="262"/>
        <end position="319"/>
    </location>
</feature>
<dbReference type="InterPro" id="IPR008160">
    <property type="entry name" value="Collagen"/>
</dbReference>
<gene>
    <name evidence="2" type="ORF">GM540_06885</name>
</gene>
<evidence type="ECO:0000313" key="3">
    <source>
        <dbReference type="Proteomes" id="UP000483094"/>
    </source>
</evidence>
<comment type="caution">
    <text evidence="2">The sequence shown here is derived from an EMBL/GenBank/DDBJ whole genome shotgun (WGS) entry which is preliminary data.</text>
</comment>
<organism evidence="2 3">
    <name type="scientific">Streptococcus pneumoniae</name>
    <dbReference type="NCBI Taxonomy" id="1313"/>
    <lineage>
        <taxon>Bacteria</taxon>
        <taxon>Bacillati</taxon>
        <taxon>Bacillota</taxon>
        <taxon>Bacilli</taxon>
        <taxon>Lactobacillales</taxon>
        <taxon>Streptococcaceae</taxon>
        <taxon>Streptococcus</taxon>
    </lineage>
</organism>
<dbReference type="PANTHER" id="PTHR24637:SF417">
    <property type="entry name" value="COL_CUTICLE_N DOMAIN-CONTAINING PROTEIN"/>
    <property type="match status" value="1"/>
</dbReference>
<proteinExistence type="predicted"/>
<reference evidence="2 3" key="1">
    <citation type="submission" date="2019-11" db="EMBL/GenBank/DDBJ databases">
        <title>Growth characteristics of pneumococcus vary with the chemical composition of the capsule and with environmental conditions.</title>
        <authorList>
            <person name="Tothpal A."/>
            <person name="Desobry K."/>
            <person name="Joshi S."/>
            <person name="Wyllie A.L."/>
            <person name="Weinberger D.M."/>
        </authorList>
    </citation>
    <scope>NUCLEOTIDE SEQUENCE [LARGE SCALE GENOMIC DNA]</scope>
    <source>
        <strain evidence="3">pnumococcus19F</strain>
    </source>
</reference>
<dbReference type="Pfam" id="PF01391">
    <property type="entry name" value="Collagen"/>
    <property type="match status" value="1"/>
</dbReference>
<feature type="compositionally biased region" description="Basic and acidic residues" evidence="1">
    <location>
        <begin position="128"/>
        <end position="137"/>
    </location>
</feature>
<evidence type="ECO:0008006" key="4">
    <source>
        <dbReference type="Google" id="ProtNLM"/>
    </source>
</evidence>
<accession>A0A6G2DB03</accession>
<dbReference type="EMBL" id="WNHQ01000565">
    <property type="protein sequence ID" value="MTV73709.1"/>
    <property type="molecule type" value="Genomic_DNA"/>
</dbReference>
<feature type="compositionally biased region" description="Polar residues" evidence="1">
    <location>
        <begin position="1"/>
        <end position="16"/>
    </location>
</feature>
<feature type="compositionally biased region" description="Basic and acidic residues" evidence="1">
    <location>
        <begin position="262"/>
        <end position="288"/>
    </location>
</feature>
<protein>
    <recommendedName>
        <fullName evidence="4">YSIRK signal domain/LPXTG anchor domain surface protein</fullName>
    </recommendedName>
</protein>
<feature type="non-terminal residue" evidence="2">
    <location>
        <position position="319"/>
    </location>
</feature>